<protein>
    <submittedName>
        <fullName evidence="1">Uncharacterized protein</fullName>
    </submittedName>
</protein>
<organism evidence="1">
    <name type="scientific">CrAss-like virus sp. ctXt06</name>
    <dbReference type="NCBI Taxonomy" id="2825837"/>
    <lineage>
        <taxon>Viruses</taxon>
        <taxon>Duplodnaviria</taxon>
        <taxon>Heunggongvirae</taxon>
        <taxon>Uroviricota</taxon>
        <taxon>Caudoviricetes</taxon>
        <taxon>Crassvirales</taxon>
    </lineage>
</organism>
<accession>A0A8S5V6Q9</accession>
<name>A0A8S5V6Q9_9CAUD</name>
<dbReference type="EMBL" id="BK016209">
    <property type="protein sequence ID" value="DAG02382.1"/>
    <property type="molecule type" value="Genomic_DNA"/>
</dbReference>
<evidence type="ECO:0000313" key="1">
    <source>
        <dbReference type="EMBL" id="DAG02382.1"/>
    </source>
</evidence>
<proteinExistence type="predicted"/>
<sequence length="31" mass="3992">MYIMYSSYVKLFYNYKQINTTYRKESYICNY</sequence>
<reference evidence="1" key="1">
    <citation type="journal article" date="2021" name="Proc. Natl. Acad. Sci. U.S.A.">
        <title>A Catalog of Tens of Thousands of Viruses from Human Metagenomes Reveals Hidden Associations with Chronic Diseases.</title>
        <authorList>
            <person name="Tisza M.J."/>
            <person name="Buck C.B."/>
        </authorList>
    </citation>
    <scope>NUCLEOTIDE SEQUENCE</scope>
    <source>
        <strain evidence="1">CtXt06</strain>
    </source>
</reference>